<feature type="domain" description="Heme haloperoxidase family profile" evidence="9">
    <location>
        <begin position="19"/>
        <end position="238"/>
    </location>
</feature>
<evidence type="ECO:0000256" key="7">
    <source>
        <dbReference type="ARBA" id="ARBA00025795"/>
    </source>
</evidence>
<dbReference type="PROSITE" id="PS51405">
    <property type="entry name" value="HEME_HALOPEROXIDASE"/>
    <property type="match status" value="1"/>
</dbReference>
<feature type="signal peptide" evidence="8">
    <location>
        <begin position="1"/>
        <end position="17"/>
    </location>
</feature>
<dbReference type="PANTHER" id="PTHR33577:SF9">
    <property type="entry name" value="PEROXIDASE STCC"/>
    <property type="match status" value="1"/>
</dbReference>
<name>A0A8H7W9V7_9HELO</name>
<evidence type="ECO:0000256" key="8">
    <source>
        <dbReference type="SAM" id="SignalP"/>
    </source>
</evidence>
<reference evidence="10" key="1">
    <citation type="submission" date="2021-02" db="EMBL/GenBank/DDBJ databases">
        <title>Genome sequence Cadophora malorum strain M34.</title>
        <authorList>
            <person name="Stefanovic E."/>
            <person name="Vu D."/>
            <person name="Scully C."/>
            <person name="Dijksterhuis J."/>
            <person name="Roader J."/>
            <person name="Houbraken J."/>
        </authorList>
    </citation>
    <scope>NUCLEOTIDE SEQUENCE</scope>
    <source>
        <strain evidence="10">M34</strain>
    </source>
</reference>
<dbReference type="OrthoDB" id="407298at2759"/>
<evidence type="ECO:0000313" key="11">
    <source>
        <dbReference type="Proteomes" id="UP000664132"/>
    </source>
</evidence>
<keyword evidence="6" id="KW-0408">Iron</keyword>
<evidence type="ECO:0000313" key="10">
    <source>
        <dbReference type="EMBL" id="KAG4418243.1"/>
    </source>
</evidence>
<evidence type="ECO:0000256" key="1">
    <source>
        <dbReference type="ARBA" id="ARBA00001970"/>
    </source>
</evidence>
<keyword evidence="2" id="KW-0575">Peroxidase</keyword>
<dbReference type="Proteomes" id="UP000664132">
    <property type="component" value="Unassembled WGS sequence"/>
</dbReference>
<dbReference type="GO" id="GO:0046872">
    <property type="term" value="F:metal ion binding"/>
    <property type="evidence" value="ECO:0007669"/>
    <property type="project" value="UniProtKB-KW"/>
</dbReference>
<accession>A0A8H7W9V7</accession>
<proteinExistence type="inferred from homology"/>
<evidence type="ECO:0000256" key="6">
    <source>
        <dbReference type="ARBA" id="ARBA00023004"/>
    </source>
</evidence>
<evidence type="ECO:0000256" key="2">
    <source>
        <dbReference type="ARBA" id="ARBA00022559"/>
    </source>
</evidence>
<dbReference type="PANTHER" id="PTHR33577">
    <property type="entry name" value="STERIGMATOCYSTIN BIOSYNTHESIS PEROXIDASE STCC-RELATED"/>
    <property type="match status" value="1"/>
</dbReference>
<evidence type="ECO:0000256" key="4">
    <source>
        <dbReference type="ARBA" id="ARBA00022723"/>
    </source>
</evidence>
<dbReference type="Pfam" id="PF01328">
    <property type="entry name" value="Peroxidase_2"/>
    <property type="match status" value="1"/>
</dbReference>
<comment type="similarity">
    <text evidence="7">Belongs to the chloroperoxidase family.</text>
</comment>
<keyword evidence="8" id="KW-0732">Signal</keyword>
<dbReference type="GO" id="GO:0004601">
    <property type="term" value="F:peroxidase activity"/>
    <property type="evidence" value="ECO:0007669"/>
    <property type="project" value="UniProtKB-KW"/>
</dbReference>
<dbReference type="InterPro" id="IPR036851">
    <property type="entry name" value="Chloroperoxidase-like_sf"/>
</dbReference>
<evidence type="ECO:0000256" key="5">
    <source>
        <dbReference type="ARBA" id="ARBA00023002"/>
    </source>
</evidence>
<dbReference type="EMBL" id="JAFJYH010000133">
    <property type="protein sequence ID" value="KAG4418243.1"/>
    <property type="molecule type" value="Genomic_DNA"/>
</dbReference>
<evidence type="ECO:0000259" key="9">
    <source>
        <dbReference type="PROSITE" id="PS51405"/>
    </source>
</evidence>
<keyword evidence="3" id="KW-0349">Heme</keyword>
<gene>
    <name evidence="10" type="ORF">IFR04_008601</name>
</gene>
<dbReference type="InterPro" id="IPR000028">
    <property type="entry name" value="Chloroperoxidase"/>
</dbReference>
<comment type="cofactor">
    <cofactor evidence="1">
        <name>heme b</name>
        <dbReference type="ChEBI" id="CHEBI:60344"/>
    </cofactor>
</comment>
<keyword evidence="4" id="KW-0479">Metal-binding</keyword>
<dbReference type="AlphaFoldDB" id="A0A8H7W9V7"/>
<protein>
    <recommendedName>
        <fullName evidence="9">Heme haloperoxidase family profile domain-containing protein</fullName>
    </recommendedName>
</protein>
<organism evidence="10 11">
    <name type="scientific">Cadophora malorum</name>
    <dbReference type="NCBI Taxonomy" id="108018"/>
    <lineage>
        <taxon>Eukaryota</taxon>
        <taxon>Fungi</taxon>
        <taxon>Dikarya</taxon>
        <taxon>Ascomycota</taxon>
        <taxon>Pezizomycotina</taxon>
        <taxon>Leotiomycetes</taxon>
        <taxon>Helotiales</taxon>
        <taxon>Ploettnerulaceae</taxon>
        <taxon>Cadophora</taxon>
    </lineage>
</organism>
<sequence>MFSFSLPRFSLLTLASSQSFTTWTPPGPDDLRSPCPGLNSLANHGFIPHDGKGLTIPILIKGLKDGLNVGADFSTAIGGAGLLSVPSSPLATSFTLKDIRKHNFPIEHDASLSRADFNLDNGDNWMFNQSIFDSVLAYYDGMMETSIPVASAAKYNRVKTELARDPKFTYTPQQFVLSYGETALYLSTMGDPVTGVAPVDWVKIFFEEERLPYNEGWRPTAQETNLLTLGAMILQLNAANKEALPEGLLITTNTLKLAFGGYNPITGLLDHIL</sequence>
<keyword evidence="11" id="KW-1185">Reference proteome</keyword>
<feature type="chain" id="PRO_5034271360" description="Heme haloperoxidase family profile domain-containing protein" evidence="8">
    <location>
        <begin position="18"/>
        <end position="273"/>
    </location>
</feature>
<keyword evidence="5" id="KW-0560">Oxidoreductase</keyword>
<dbReference type="Gene3D" id="1.10.489.10">
    <property type="entry name" value="Chloroperoxidase-like"/>
    <property type="match status" value="1"/>
</dbReference>
<comment type="caution">
    <text evidence="10">The sequence shown here is derived from an EMBL/GenBank/DDBJ whole genome shotgun (WGS) entry which is preliminary data.</text>
</comment>
<evidence type="ECO:0000256" key="3">
    <source>
        <dbReference type="ARBA" id="ARBA00022617"/>
    </source>
</evidence>
<dbReference type="SUPFAM" id="SSF47571">
    <property type="entry name" value="Cloroperoxidase"/>
    <property type="match status" value="1"/>
</dbReference>